<dbReference type="Pfam" id="PF18854">
    <property type="entry name" value="baeRF_family10"/>
    <property type="match status" value="1"/>
</dbReference>
<dbReference type="InterPro" id="IPR042226">
    <property type="entry name" value="eFR1_2_sf"/>
</dbReference>
<dbReference type="Proteomes" id="UP001212803">
    <property type="component" value="Chromosome"/>
</dbReference>
<evidence type="ECO:0000313" key="1">
    <source>
        <dbReference type="EMBL" id="WBL34901.1"/>
    </source>
</evidence>
<dbReference type="InterPro" id="IPR041202">
    <property type="entry name" value="BaeRF_family10"/>
</dbReference>
<dbReference type="Gene3D" id="3.30.1330.30">
    <property type="match status" value="1"/>
</dbReference>
<dbReference type="Gene3D" id="3.30.420.60">
    <property type="entry name" value="eRF1 domain 2"/>
    <property type="match status" value="1"/>
</dbReference>
<gene>
    <name evidence="1" type="ORF">O0235_08855</name>
</gene>
<dbReference type="SUPFAM" id="SSF55315">
    <property type="entry name" value="L30e-like"/>
    <property type="match status" value="1"/>
</dbReference>
<protein>
    <recommendedName>
        <fullName evidence="3">eRF1 domain-containing protein</fullName>
    </recommendedName>
</protein>
<dbReference type="RefSeq" id="WP_270055429.1">
    <property type="nucleotide sequence ID" value="NZ_CP115149.1"/>
</dbReference>
<evidence type="ECO:0008006" key="3">
    <source>
        <dbReference type="Google" id="ProtNLM"/>
    </source>
</evidence>
<dbReference type="SUPFAM" id="SSF53137">
    <property type="entry name" value="Translational machinery components"/>
    <property type="match status" value="1"/>
</dbReference>
<proteinExistence type="predicted"/>
<name>A0ABY7M539_9CHLR</name>
<dbReference type="EMBL" id="CP115149">
    <property type="protein sequence ID" value="WBL34901.1"/>
    <property type="molecule type" value="Genomic_DNA"/>
</dbReference>
<organism evidence="1 2">
    <name type="scientific">Tepidiforma flava</name>
    <dbReference type="NCBI Taxonomy" id="3004094"/>
    <lineage>
        <taxon>Bacteria</taxon>
        <taxon>Bacillati</taxon>
        <taxon>Chloroflexota</taxon>
        <taxon>Tepidiformia</taxon>
        <taxon>Tepidiformales</taxon>
        <taxon>Tepidiformaceae</taxon>
        <taxon>Tepidiforma</taxon>
    </lineage>
</organism>
<dbReference type="InterPro" id="IPR029064">
    <property type="entry name" value="Ribosomal_eL30-like_sf"/>
</dbReference>
<evidence type="ECO:0000313" key="2">
    <source>
        <dbReference type="Proteomes" id="UP001212803"/>
    </source>
</evidence>
<accession>A0ABY7M539</accession>
<sequence>MTNEAPSFETHLAETLRRVARWEAPPGTGILSAYLDWRPQATGERPGVRSGEIHLKDRFREIEASLGVRGPALESFRADADRVHAALAELDPAAQGVAVFACSAAGLFELVTAPAAFENQVVYDRYPRLYQLARFLDEYETAVVAVADTNTLRLFVVRGERIREVPGKDEDPYNYQMRSTSGMNEHRFRRHVEQHRREFAEEAAKLIEQLCDREGATRLVIAGDETALHLLQQALPHQLTARVAEGRFHIDIRAGAEHVRRVVEEFLLQTEDDQSQETADILVGEIEEGDLGVGGLERTRAALEAGAADVVVIDDAFEPAEARDELAQLAARTGARVEVVREHAGLRAHGGVGAILRYRFAG</sequence>
<reference evidence="1 2" key="1">
    <citation type="journal article" date="2023" name="ISME J.">
        <title>Thermophilic Dehalococcoidia with unusual traits shed light on an unexpected past.</title>
        <authorList>
            <person name="Palmer M."/>
            <person name="Covington J.K."/>
            <person name="Zhou E.M."/>
            <person name="Thomas S.C."/>
            <person name="Habib N."/>
            <person name="Seymour C.O."/>
            <person name="Lai D."/>
            <person name="Johnston J."/>
            <person name="Hashimi A."/>
            <person name="Jiao J.Y."/>
            <person name="Muok A.R."/>
            <person name="Liu L."/>
            <person name="Xian W.D."/>
            <person name="Zhi X.Y."/>
            <person name="Li M.M."/>
            <person name="Silva L.P."/>
            <person name="Bowen B.P."/>
            <person name="Louie K."/>
            <person name="Briegel A."/>
            <person name="Pett-Ridge J."/>
            <person name="Weber P.K."/>
            <person name="Tocheva E.I."/>
            <person name="Woyke T."/>
            <person name="Northen T.R."/>
            <person name="Mayali X."/>
            <person name="Li W.J."/>
            <person name="Hedlund B.P."/>
        </authorList>
    </citation>
    <scope>NUCLEOTIDE SEQUENCE [LARGE SCALE GENOMIC DNA]</scope>
    <source>
        <strain evidence="1 2">YIM 72310</strain>
    </source>
</reference>
<keyword evidence="2" id="KW-1185">Reference proteome</keyword>